<protein>
    <submittedName>
        <fullName evidence="1">Carboxypeptidase-like regulatory domain-containing protein</fullName>
    </submittedName>
</protein>
<evidence type="ECO:0000313" key="2">
    <source>
        <dbReference type="Proteomes" id="UP001202717"/>
    </source>
</evidence>
<dbReference type="InterPro" id="IPR008969">
    <property type="entry name" value="CarboxyPept-like_regulatory"/>
</dbReference>
<dbReference type="Pfam" id="PF13715">
    <property type="entry name" value="CarbopepD_reg_2"/>
    <property type="match status" value="1"/>
</dbReference>
<evidence type="ECO:0000313" key="1">
    <source>
        <dbReference type="EMBL" id="WCO01054.1"/>
    </source>
</evidence>
<reference evidence="1 2" key="1">
    <citation type="submission" date="2023-01" db="EMBL/GenBank/DDBJ databases">
        <title>Psychroserpens ponticola sp. nov., isolated from seawater.</title>
        <authorList>
            <person name="Kristyanto S."/>
            <person name="Jung J."/>
            <person name="Kim J.M."/>
            <person name="Jeon C.O."/>
        </authorList>
    </citation>
    <scope>NUCLEOTIDE SEQUENCE [LARGE SCALE GENOMIC DNA]</scope>
    <source>
        <strain evidence="1 2">MSW6</strain>
    </source>
</reference>
<dbReference type="SUPFAM" id="SSF49464">
    <property type="entry name" value="Carboxypeptidase regulatory domain-like"/>
    <property type="match status" value="1"/>
</dbReference>
<keyword evidence="2" id="KW-1185">Reference proteome</keyword>
<dbReference type="EMBL" id="CP116221">
    <property type="protein sequence ID" value="WCO01054.1"/>
    <property type="molecule type" value="Genomic_DNA"/>
</dbReference>
<gene>
    <name evidence="1" type="ORF">MUN68_013395</name>
</gene>
<organism evidence="1 2">
    <name type="scientific">Psychroserpens ponticola</name>
    <dbReference type="NCBI Taxonomy" id="2932268"/>
    <lineage>
        <taxon>Bacteria</taxon>
        <taxon>Pseudomonadati</taxon>
        <taxon>Bacteroidota</taxon>
        <taxon>Flavobacteriia</taxon>
        <taxon>Flavobacteriales</taxon>
        <taxon>Flavobacteriaceae</taxon>
        <taxon>Psychroserpens</taxon>
    </lineage>
</organism>
<proteinExistence type="predicted"/>
<sequence>MTRIKKLFLILCLVQIGFIFSQSIEIQGKVIANSDIDRIHIINKTANRFTITNDDGKFKISASVNDTILISAIQYKPLEVVVTPQIIQTKFIAIDLTDKITELDEVVVGKILTGDLLSDIENSDVKRDINFYDLGIPGYTGKQKTQSERRLHQATTGSGLVPLTPILNWLSGRTKELKGQVARENLDNAMNDVVSELSEMLFNIDTLQEAKRVEFFYFVTDDPKFLILNKTGNNLKMLEFLQLKLKEFKSQIEDD</sequence>
<dbReference type="RefSeq" id="WP_249996751.1">
    <property type="nucleotide sequence ID" value="NZ_CP116221.1"/>
</dbReference>
<dbReference type="Proteomes" id="UP001202717">
    <property type="component" value="Chromosome"/>
</dbReference>
<accession>A0ABY7RVU2</accession>
<name>A0ABY7RVU2_9FLAO</name>